<dbReference type="RefSeq" id="WP_144902766.1">
    <property type="nucleotide sequence ID" value="NZ_JACHOA010000001.1"/>
</dbReference>
<keyword evidence="10" id="KW-1185">Reference proteome</keyword>
<keyword evidence="4 7" id="KW-1133">Transmembrane helix</keyword>
<keyword evidence="3 7" id="KW-0812">Transmembrane</keyword>
<evidence type="ECO:0000256" key="6">
    <source>
        <dbReference type="RuleBase" id="RU004057"/>
    </source>
</evidence>
<comment type="caution">
    <text evidence="9">The sequence shown here is derived from an EMBL/GenBank/DDBJ whole genome shotgun (WGS) entry which is preliminary data.</text>
</comment>
<gene>
    <name evidence="9" type="ORF">GGR37_000100</name>
</gene>
<dbReference type="InterPro" id="IPR047055">
    <property type="entry name" value="MotA-like"/>
</dbReference>
<comment type="similarity">
    <text evidence="6">Belongs to the exbB/tolQ family.</text>
</comment>
<dbReference type="InterPro" id="IPR002898">
    <property type="entry name" value="MotA_ExbB_proton_chnl"/>
</dbReference>
<protein>
    <submittedName>
        <fullName evidence="9">Chemotaxis protein MotA</fullName>
    </submittedName>
</protein>
<feature type="transmembrane region" description="Helical" evidence="7">
    <location>
        <begin position="115"/>
        <end position="138"/>
    </location>
</feature>
<feature type="transmembrane region" description="Helical" evidence="7">
    <location>
        <begin position="6"/>
        <end position="25"/>
    </location>
</feature>
<keyword evidence="6" id="KW-0813">Transport</keyword>
<organism evidence="9 10">
    <name type="scientific">Novosphingobium taihuense</name>
    <dbReference type="NCBI Taxonomy" id="260085"/>
    <lineage>
        <taxon>Bacteria</taxon>
        <taxon>Pseudomonadati</taxon>
        <taxon>Pseudomonadota</taxon>
        <taxon>Alphaproteobacteria</taxon>
        <taxon>Sphingomonadales</taxon>
        <taxon>Sphingomonadaceae</taxon>
        <taxon>Novosphingobium</taxon>
    </lineage>
</organism>
<dbReference type="OrthoDB" id="9806929at2"/>
<evidence type="ECO:0000256" key="5">
    <source>
        <dbReference type="ARBA" id="ARBA00023136"/>
    </source>
</evidence>
<keyword evidence="6" id="KW-0653">Protein transport</keyword>
<dbReference type="GO" id="GO:0005886">
    <property type="term" value="C:plasma membrane"/>
    <property type="evidence" value="ECO:0007669"/>
    <property type="project" value="UniProtKB-SubCell"/>
</dbReference>
<keyword evidence="5 7" id="KW-0472">Membrane</keyword>
<dbReference type="AlphaFoldDB" id="A0A7W7ESD5"/>
<evidence type="ECO:0000256" key="3">
    <source>
        <dbReference type="ARBA" id="ARBA00022692"/>
    </source>
</evidence>
<dbReference type="PANTHER" id="PTHR30433">
    <property type="entry name" value="CHEMOTAXIS PROTEIN MOTA"/>
    <property type="match status" value="1"/>
</dbReference>
<evidence type="ECO:0000256" key="7">
    <source>
        <dbReference type="SAM" id="Phobius"/>
    </source>
</evidence>
<evidence type="ECO:0000313" key="10">
    <source>
        <dbReference type="Proteomes" id="UP000538566"/>
    </source>
</evidence>
<dbReference type="GO" id="GO:0071978">
    <property type="term" value="P:bacterial-type flagellum-dependent swarming motility"/>
    <property type="evidence" value="ECO:0007669"/>
    <property type="project" value="InterPro"/>
</dbReference>
<name>A0A7W7ESD5_9SPHN</name>
<dbReference type="GO" id="GO:0015031">
    <property type="term" value="P:protein transport"/>
    <property type="evidence" value="ECO:0007669"/>
    <property type="project" value="UniProtKB-KW"/>
</dbReference>
<evidence type="ECO:0000256" key="4">
    <source>
        <dbReference type="ARBA" id="ARBA00022989"/>
    </source>
</evidence>
<evidence type="ECO:0000256" key="2">
    <source>
        <dbReference type="ARBA" id="ARBA00022475"/>
    </source>
</evidence>
<comment type="subcellular location">
    <subcellularLocation>
        <location evidence="1">Cell membrane</location>
        <topology evidence="1">Multi-pass membrane protein</topology>
    </subcellularLocation>
    <subcellularLocation>
        <location evidence="6">Membrane</location>
        <topology evidence="6">Multi-pass membrane protein</topology>
    </subcellularLocation>
</comment>
<keyword evidence="2" id="KW-1003">Cell membrane</keyword>
<dbReference type="Proteomes" id="UP000538566">
    <property type="component" value="Unassembled WGS sequence"/>
</dbReference>
<feature type="transmembrane region" description="Helical" evidence="7">
    <location>
        <begin position="150"/>
        <end position="173"/>
    </location>
</feature>
<evidence type="ECO:0000313" key="9">
    <source>
        <dbReference type="EMBL" id="MBB4611854.1"/>
    </source>
</evidence>
<dbReference type="Pfam" id="PF01618">
    <property type="entry name" value="MotA_ExbB"/>
    <property type="match status" value="1"/>
</dbReference>
<feature type="domain" description="MotA/TolQ/ExbB proton channel" evidence="8">
    <location>
        <begin position="107"/>
        <end position="192"/>
    </location>
</feature>
<sequence length="223" mass="23694">MPSAPLFDGLSLGIVLGGTALATVLRSGRQELNVTMRALAGLFAARFSATKAKADLASQVSAICRDGILRARSGPIGDREFDDATDALVRSRSLDVLIERHHTHRRARLAAADTAVRTLAQAAELGPVFGMVGTLVSLSRLPTTGLDQGALNATVAMAVMTTLYGLLLANLVLAPLARAVERRSQDEERQRQDVIEWLSGQLEPALSAHAPVHRLHPRGRAAG</sequence>
<proteinExistence type="inferred from homology"/>
<reference evidence="9 10" key="1">
    <citation type="submission" date="2020-08" db="EMBL/GenBank/DDBJ databases">
        <title>Genomic Encyclopedia of Type Strains, Phase IV (KMG-IV): sequencing the most valuable type-strain genomes for metagenomic binning, comparative biology and taxonomic classification.</title>
        <authorList>
            <person name="Goeker M."/>
        </authorList>
    </citation>
    <scope>NUCLEOTIDE SEQUENCE [LARGE SCALE GENOMIC DNA]</scope>
    <source>
        <strain evidence="9 10">DSM 17507</strain>
    </source>
</reference>
<evidence type="ECO:0000256" key="1">
    <source>
        <dbReference type="ARBA" id="ARBA00004651"/>
    </source>
</evidence>
<dbReference type="GO" id="GO:0006935">
    <property type="term" value="P:chemotaxis"/>
    <property type="evidence" value="ECO:0007669"/>
    <property type="project" value="InterPro"/>
</dbReference>
<dbReference type="EMBL" id="JACHOA010000001">
    <property type="protein sequence ID" value="MBB4611854.1"/>
    <property type="molecule type" value="Genomic_DNA"/>
</dbReference>
<accession>A0A7W7ESD5</accession>
<evidence type="ECO:0000259" key="8">
    <source>
        <dbReference type="Pfam" id="PF01618"/>
    </source>
</evidence>